<dbReference type="FunFam" id="3.40.50.300:FF:000546">
    <property type="entry name" value="Transcription-repair-coupling factor"/>
    <property type="match status" value="1"/>
</dbReference>
<organism evidence="17 18">
    <name type="scientific">Thermogemmata fonticola</name>
    <dbReference type="NCBI Taxonomy" id="2755323"/>
    <lineage>
        <taxon>Bacteria</taxon>
        <taxon>Pseudomonadati</taxon>
        <taxon>Planctomycetota</taxon>
        <taxon>Planctomycetia</taxon>
        <taxon>Gemmatales</taxon>
        <taxon>Gemmataceae</taxon>
        <taxon>Thermogemmata</taxon>
    </lineage>
</organism>
<comment type="subcellular location">
    <subcellularLocation>
        <location evidence="1 13">Cytoplasm</location>
    </subcellularLocation>
</comment>
<evidence type="ECO:0000256" key="6">
    <source>
        <dbReference type="ARBA" id="ARBA00022806"/>
    </source>
</evidence>
<dbReference type="SMART" id="SM00982">
    <property type="entry name" value="TRCF"/>
    <property type="match status" value="1"/>
</dbReference>
<evidence type="ECO:0000256" key="8">
    <source>
        <dbReference type="ARBA" id="ARBA00023125"/>
    </source>
</evidence>
<dbReference type="Pfam" id="PF03461">
    <property type="entry name" value="TRCF"/>
    <property type="match status" value="1"/>
</dbReference>
<comment type="similarity">
    <text evidence="11 13">In the C-terminal section; belongs to the helicase family. RecG subfamily.</text>
</comment>
<keyword evidence="6" id="KW-0347">Helicase</keyword>
<sequence length="1148" mass="129065">MIRRADEARNRGERNRTPGSAGTGRDVWDEVRKLACQLAGWEDLLAALRAGRSGTIDGAWGSSAAWVTAALAQESGQSQLVVVPQSLDVEEWASELETFLGRRPWVFPGWEDWPVSRESRAGRDRTASERLRVLQSLSQRLPQPVQMVAAVTALCQPVPPREDLVAAGRRLTVGESADLQELLDWLSQHGYRRVEAVEYPGEYARRGGILDLFPPNLDQPVRLEFFGDEIESIRSFAVASQRSLEHHQEVVIYAPDQSGGMARGFFTEYLPSPVHIVLVEPEELQNQLRLFQDRVTEREGLFTAEATWRYLLEHPTVTVSVLPRLGLETTVHLRVESVERFSGNVERVRDELDAVAGDESQRVIIACETEAEVRRLEEVFRSGRLAQAQRLCLVPGRVRAGFRLVEHGVLLLGSQQLFHRDWAAYGGKTRGLAKRAAESRPIDSFLDLREGDYVVHVAYGIAIFRGLRLLDKKAGRGTESAAPAAEGALAEGTPEGTPAYEEHLLLEFRDGAFLYVPASRIDLVQKYVGGQKTAPELSKLGSSVWGRRKAKAAEAARDLAAELLRLQALRQAVPAYAFPPDSDWQRDFEAAFPYEETPDQWAAIRDVKADLEKPKPMDRLLCGDVGFGKTEVALRAAFKVIDNGKQVAVLVPTTILAEQHYRTFSQRLAEYPFVVEVLNRFKTPQEQREILQRLAAGGVDIIIGTHRLLSADVQFHDLGLAIIDEEQRFGVEHKERLKQLRATVHVLTMTATPIPRTLHSALLGLRDISNLETPPPERLPVETHIIRWDEPLIRHAILREMNRGGQVFFVHNRVHDIVQVASEVQKAVPEARLAIAHGQMPAEQLERAVLAFLRRDVDVLVCTTIIESGVDIPNANTIFVNEADTFGLADLHQLRGRVGRQRLRAYAYFIVNPVKLLTPAARLRLKAIEEFAELGAGFQIALRDLEIRGAGNILGPEQSGHIAAVGYELYCQLLENAVRELKNLPPQESVEAHIDLPWPAYLPRDYVPGQKLRIEVYRRLARLRELAQLQEFRQELIDRYGPLPLSAEWLLRTTEVRLLCGYWKISTIHRNGPDVVLSYRDRRRAEELVRQGRGRLKIVDDSAIYLRLRAGEEEPERLYRLLCRLLQSPAPAETPLSDSSPATPSPHR</sequence>
<dbReference type="EC" id="3.6.4.-" evidence="13"/>
<dbReference type="GO" id="GO:0005737">
    <property type="term" value="C:cytoplasm"/>
    <property type="evidence" value="ECO:0007669"/>
    <property type="project" value="UniProtKB-SubCell"/>
</dbReference>
<dbReference type="Gene3D" id="3.90.1150.50">
    <property type="entry name" value="Transcription-repair-coupling factor, D7 domain"/>
    <property type="match status" value="1"/>
</dbReference>
<dbReference type="HAMAP" id="MF_00969">
    <property type="entry name" value="TRCF"/>
    <property type="match status" value="1"/>
</dbReference>
<dbReference type="GO" id="GO:0016787">
    <property type="term" value="F:hydrolase activity"/>
    <property type="evidence" value="ECO:0007669"/>
    <property type="project" value="UniProtKB-KW"/>
</dbReference>
<dbReference type="PANTHER" id="PTHR47964:SF1">
    <property type="entry name" value="ATP-DEPENDENT DNA HELICASE HOMOLOG RECG, CHLOROPLASTIC"/>
    <property type="match status" value="1"/>
</dbReference>
<accession>A0A7V9ABG6</accession>
<dbReference type="AlphaFoldDB" id="A0A7V9ABG6"/>
<reference evidence="17 18" key="1">
    <citation type="submission" date="2020-07" db="EMBL/GenBank/DDBJ databases">
        <title>Thermogemmata thermophila gen. nov., sp. nov., a novel moderate thermophilic planctomycete from a Kamchatka hot spring.</title>
        <authorList>
            <person name="Elcheninov A.G."/>
            <person name="Podosokorskaya O.A."/>
            <person name="Kovaleva O.L."/>
            <person name="Novikov A."/>
            <person name="Bonch-Osmolovskaya E.A."/>
            <person name="Toshchakov S.V."/>
            <person name="Kublanov I.V."/>
        </authorList>
    </citation>
    <scope>NUCLEOTIDE SEQUENCE [LARGE SCALE GENOMIC DNA]</scope>
    <source>
        <strain evidence="17 18">2918</strain>
    </source>
</reference>
<feature type="region of interest" description="Disordered" evidence="14">
    <location>
        <begin position="1"/>
        <end position="24"/>
    </location>
</feature>
<dbReference type="Pfam" id="PF17757">
    <property type="entry name" value="UvrB_inter"/>
    <property type="match status" value="1"/>
</dbReference>
<dbReference type="InterPro" id="IPR027417">
    <property type="entry name" value="P-loop_NTPase"/>
</dbReference>
<name>A0A7V9ABG6_9BACT</name>
<feature type="domain" description="Helicase ATP-binding" evidence="15">
    <location>
        <begin position="610"/>
        <end position="771"/>
    </location>
</feature>
<dbReference type="SUPFAM" id="SSF141259">
    <property type="entry name" value="CarD-like"/>
    <property type="match status" value="1"/>
</dbReference>
<dbReference type="Pfam" id="PF02559">
    <property type="entry name" value="CarD_TRCF_RID"/>
    <property type="match status" value="1"/>
</dbReference>
<evidence type="ECO:0000256" key="1">
    <source>
        <dbReference type="ARBA" id="ARBA00004496"/>
    </source>
</evidence>
<evidence type="ECO:0000313" key="18">
    <source>
        <dbReference type="Proteomes" id="UP000542342"/>
    </source>
</evidence>
<dbReference type="Gene3D" id="3.40.50.300">
    <property type="entry name" value="P-loop containing nucleotide triphosphate hydrolases"/>
    <property type="match status" value="2"/>
</dbReference>
<feature type="domain" description="Helicase C-terminal" evidence="16">
    <location>
        <begin position="792"/>
        <end position="946"/>
    </location>
</feature>
<dbReference type="GO" id="GO:0003684">
    <property type="term" value="F:damaged DNA binding"/>
    <property type="evidence" value="ECO:0007669"/>
    <property type="project" value="InterPro"/>
</dbReference>
<keyword evidence="3 13" id="KW-0547">Nucleotide-binding</keyword>
<dbReference type="PROSITE" id="PS51194">
    <property type="entry name" value="HELICASE_CTER"/>
    <property type="match status" value="1"/>
</dbReference>
<dbReference type="GO" id="GO:0003678">
    <property type="term" value="F:DNA helicase activity"/>
    <property type="evidence" value="ECO:0007669"/>
    <property type="project" value="TreeGrafter"/>
</dbReference>
<keyword evidence="2 13" id="KW-0963">Cytoplasm</keyword>
<dbReference type="InterPro" id="IPR014001">
    <property type="entry name" value="Helicase_ATP-bd"/>
</dbReference>
<dbReference type="SMART" id="SM00490">
    <property type="entry name" value="HELICc"/>
    <property type="match status" value="1"/>
</dbReference>
<evidence type="ECO:0000256" key="7">
    <source>
        <dbReference type="ARBA" id="ARBA00022840"/>
    </source>
</evidence>
<evidence type="ECO:0000256" key="4">
    <source>
        <dbReference type="ARBA" id="ARBA00022763"/>
    </source>
</evidence>
<keyword evidence="4 13" id="KW-0227">DNA damage</keyword>
<dbReference type="InterPro" id="IPR011545">
    <property type="entry name" value="DEAD/DEAH_box_helicase_dom"/>
</dbReference>
<dbReference type="InterPro" id="IPR004576">
    <property type="entry name" value="Mfd"/>
</dbReference>
<keyword evidence="7 13" id="KW-0067">ATP-binding</keyword>
<keyword evidence="5 13" id="KW-0378">Hydrolase</keyword>
<dbReference type="InterPro" id="IPR036101">
    <property type="entry name" value="CarD-like/TRCF_RID_sf"/>
</dbReference>
<keyword evidence="8 13" id="KW-0238">DNA-binding</keyword>
<dbReference type="SUPFAM" id="SSF143517">
    <property type="entry name" value="TRCF domain-like"/>
    <property type="match status" value="1"/>
</dbReference>
<dbReference type="EMBL" id="JACEFB010000004">
    <property type="protein sequence ID" value="MBA2226191.1"/>
    <property type="molecule type" value="Genomic_DNA"/>
</dbReference>
<dbReference type="SMART" id="SM00487">
    <property type="entry name" value="DEXDc"/>
    <property type="match status" value="1"/>
</dbReference>
<evidence type="ECO:0000259" key="16">
    <source>
        <dbReference type="PROSITE" id="PS51194"/>
    </source>
</evidence>
<evidence type="ECO:0000256" key="5">
    <source>
        <dbReference type="ARBA" id="ARBA00022801"/>
    </source>
</evidence>
<dbReference type="InterPro" id="IPR041471">
    <property type="entry name" value="UvrB_inter"/>
</dbReference>
<protein>
    <recommendedName>
        <fullName evidence="12 13">Transcription-repair-coupling factor</fullName>
        <shortName evidence="13">TRCF</shortName>
        <ecNumber evidence="13">3.6.4.-</ecNumber>
    </recommendedName>
</protein>
<gene>
    <name evidence="13 17" type="primary">mfd</name>
    <name evidence="17" type="ORF">H0921_08455</name>
</gene>
<dbReference type="InterPro" id="IPR005118">
    <property type="entry name" value="TRCF_C"/>
</dbReference>
<evidence type="ECO:0000256" key="9">
    <source>
        <dbReference type="ARBA" id="ARBA00023204"/>
    </source>
</evidence>
<dbReference type="InterPro" id="IPR001650">
    <property type="entry name" value="Helicase_C-like"/>
</dbReference>
<comment type="similarity">
    <text evidence="10 13">In the N-terminal section; belongs to the UvrB family.</text>
</comment>
<dbReference type="GO" id="GO:0000716">
    <property type="term" value="P:transcription-coupled nucleotide-excision repair, DNA damage recognition"/>
    <property type="evidence" value="ECO:0007669"/>
    <property type="project" value="UniProtKB-UniRule"/>
</dbReference>
<dbReference type="Pfam" id="PF00271">
    <property type="entry name" value="Helicase_C"/>
    <property type="match status" value="1"/>
</dbReference>
<dbReference type="NCBIfam" id="TIGR00580">
    <property type="entry name" value="mfd"/>
    <property type="match status" value="1"/>
</dbReference>
<dbReference type="CDD" id="cd17991">
    <property type="entry name" value="DEXHc_TRCF"/>
    <property type="match status" value="1"/>
</dbReference>
<dbReference type="GO" id="GO:0006355">
    <property type="term" value="P:regulation of DNA-templated transcription"/>
    <property type="evidence" value="ECO:0007669"/>
    <property type="project" value="UniProtKB-UniRule"/>
</dbReference>
<evidence type="ECO:0000256" key="13">
    <source>
        <dbReference type="HAMAP-Rule" id="MF_00969"/>
    </source>
</evidence>
<keyword evidence="18" id="KW-1185">Reference proteome</keyword>
<dbReference type="Gene3D" id="2.40.10.170">
    <property type="match status" value="1"/>
</dbReference>
<dbReference type="InterPro" id="IPR003711">
    <property type="entry name" value="CarD-like/TRCF_RID"/>
</dbReference>
<dbReference type="PROSITE" id="PS51192">
    <property type="entry name" value="HELICASE_ATP_BIND_1"/>
    <property type="match status" value="1"/>
</dbReference>
<dbReference type="GO" id="GO:0005524">
    <property type="term" value="F:ATP binding"/>
    <property type="evidence" value="ECO:0007669"/>
    <property type="project" value="UniProtKB-UniRule"/>
</dbReference>
<dbReference type="Gene3D" id="3.30.2060.10">
    <property type="entry name" value="Penicillin-binding protein 1b domain"/>
    <property type="match status" value="1"/>
</dbReference>
<dbReference type="Gene3D" id="3.40.50.11180">
    <property type="match status" value="1"/>
</dbReference>
<evidence type="ECO:0000313" key="17">
    <source>
        <dbReference type="EMBL" id="MBA2226191.1"/>
    </source>
</evidence>
<dbReference type="Pfam" id="PF00270">
    <property type="entry name" value="DEAD"/>
    <property type="match status" value="1"/>
</dbReference>
<evidence type="ECO:0000256" key="11">
    <source>
        <dbReference type="ARBA" id="ARBA00061399"/>
    </source>
</evidence>
<dbReference type="InterPro" id="IPR037235">
    <property type="entry name" value="TRCF-like_C_D7"/>
</dbReference>
<evidence type="ECO:0000256" key="14">
    <source>
        <dbReference type="SAM" id="MobiDB-lite"/>
    </source>
</evidence>
<evidence type="ECO:0000256" key="10">
    <source>
        <dbReference type="ARBA" id="ARBA00061104"/>
    </source>
</evidence>
<dbReference type="SUPFAM" id="SSF52540">
    <property type="entry name" value="P-loop containing nucleoside triphosphate hydrolases"/>
    <property type="match status" value="3"/>
</dbReference>
<keyword evidence="9 13" id="KW-0234">DNA repair</keyword>
<evidence type="ECO:0000256" key="2">
    <source>
        <dbReference type="ARBA" id="ARBA00022490"/>
    </source>
</evidence>
<evidence type="ECO:0000256" key="3">
    <source>
        <dbReference type="ARBA" id="ARBA00022741"/>
    </source>
</evidence>
<feature type="compositionally biased region" description="Basic and acidic residues" evidence="14">
    <location>
        <begin position="1"/>
        <end position="16"/>
    </location>
</feature>
<dbReference type="Proteomes" id="UP000542342">
    <property type="component" value="Unassembled WGS sequence"/>
</dbReference>
<dbReference type="SMART" id="SM01058">
    <property type="entry name" value="CarD_TRCF"/>
    <property type="match status" value="1"/>
</dbReference>
<comment type="function">
    <text evidence="13">Couples transcription and DNA repair by recognizing RNA polymerase (RNAP) stalled at DNA lesions. Mediates ATP-dependent release of RNAP and its truncated transcript from the DNA, and recruitment of nucleotide excision repair machinery to the damaged site.</text>
</comment>
<comment type="caution">
    <text evidence="17">The sequence shown here is derived from an EMBL/GenBank/DDBJ whole genome shotgun (WGS) entry which is preliminary data.</text>
</comment>
<evidence type="ECO:0000259" key="15">
    <source>
        <dbReference type="PROSITE" id="PS51192"/>
    </source>
</evidence>
<dbReference type="InterPro" id="IPR047112">
    <property type="entry name" value="RecG/Mfd"/>
</dbReference>
<dbReference type="PANTHER" id="PTHR47964">
    <property type="entry name" value="ATP-DEPENDENT DNA HELICASE HOMOLOG RECG, CHLOROPLASTIC"/>
    <property type="match status" value="1"/>
</dbReference>
<evidence type="ECO:0000256" key="12">
    <source>
        <dbReference type="ARBA" id="ARBA00070128"/>
    </source>
</evidence>
<proteinExistence type="inferred from homology"/>